<keyword evidence="3" id="KW-1185">Reference proteome</keyword>
<feature type="compositionally biased region" description="Low complexity" evidence="1">
    <location>
        <begin position="1"/>
        <end position="14"/>
    </location>
</feature>
<evidence type="ECO:0000313" key="3">
    <source>
        <dbReference type="Proteomes" id="UP000665025"/>
    </source>
</evidence>
<evidence type="ECO:0008006" key="4">
    <source>
        <dbReference type="Google" id="ProtNLM"/>
    </source>
</evidence>
<proteinExistence type="predicted"/>
<protein>
    <recommendedName>
        <fullName evidence="4">Anacyclamide/piricyclamide family prenylated cyclic peptide</fullName>
    </recommendedName>
</protein>
<evidence type="ECO:0000313" key="2">
    <source>
        <dbReference type="EMBL" id="QTL37428.1"/>
    </source>
</evidence>
<dbReference type="RefSeq" id="WP_209053660.1">
    <property type="nucleotide sequence ID" value="NZ_CP072426.1"/>
</dbReference>
<sequence length="55" mass="6099">MKLNLNKKSIKSLSTGRKQLPNDATPAVAGGRLTDRCSRYCQTIDFEQCVTTIEP</sequence>
<reference evidence="2 3" key="1">
    <citation type="submission" date="2021-03" db="EMBL/GenBank/DDBJ databases">
        <title>Complete Genome of Pseudoalteromonas viridis Strain BBR56, a new biocontrol bacterial candidate.</title>
        <authorList>
            <person name="Handayani D.P."/>
            <person name="Isnansetyo A."/>
            <person name="Istiqomah I."/>
            <person name="Jumina J."/>
        </authorList>
    </citation>
    <scope>NUCLEOTIDE SEQUENCE [LARGE SCALE GENOMIC DNA]</scope>
    <source>
        <strain evidence="2 3">BBR56</strain>
    </source>
</reference>
<gene>
    <name evidence="2" type="ORF">J5X90_21520</name>
</gene>
<dbReference type="Proteomes" id="UP000665025">
    <property type="component" value="Chromosome 2"/>
</dbReference>
<accession>A0ABX7VF94</accession>
<organism evidence="2 3">
    <name type="scientific">Pseudoalteromonas viridis</name>
    <dbReference type="NCBI Taxonomy" id="339617"/>
    <lineage>
        <taxon>Bacteria</taxon>
        <taxon>Pseudomonadati</taxon>
        <taxon>Pseudomonadota</taxon>
        <taxon>Gammaproteobacteria</taxon>
        <taxon>Alteromonadales</taxon>
        <taxon>Pseudoalteromonadaceae</taxon>
        <taxon>Pseudoalteromonas</taxon>
    </lineage>
</organism>
<evidence type="ECO:0000256" key="1">
    <source>
        <dbReference type="SAM" id="MobiDB-lite"/>
    </source>
</evidence>
<name>A0ABX7VF94_9GAMM</name>
<feature type="region of interest" description="Disordered" evidence="1">
    <location>
        <begin position="1"/>
        <end position="28"/>
    </location>
</feature>
<dbReference type="EMBL" id="CP072426">
    <property type="protein sequence ID" value="QTL37428.1"/>
    <property type="molecule type" value="Genomic_DNA"/>
</dbReference>